<sequence length="345" mass="37582">MAFRRRNAPRPADPRPAVARFWQWWAEHRDEVLAAVDANRPDDVRTLLDPAVAALDHGLTWEMAAGEQRRHALALSAGRDTERRAVTERWVLAAPDDPGIEFAAARMPRPLDEVPSITVDDYDIDLGELVAGTGVDPRRTVLDVVVHHPLFPLLGENARNDVAWRGLVAALGDDDVLRWIGTVTVSADRSVDAIALSMLGAVAEQLRPTQGPWVTLHGAGRGGRPVTAVARRPLLRVERPLADTSVMVTLGYKANRNGEPEDDSVAADAERLQEDVLAALGGDGPHALRVGHLTGGGRIVAYFYVDGLEVNVESIEPVLRSWTHGTAAARDRFDPAWDEVAPLRT</sequence>
<evidence type="ECO:0008006" key="3">
    <source>
        <dbReference type="Google" id="ProtNLM"/>
    </source>
</evidence>
<dbReference type="OrthoDB" id="3828153at2"/>
<comment type="caution">
    <text evidence="1">The sequence shown here is derived from an EMBL/GenBank/DDBJ whole genome shotgun (WGS) entry which is preliminary data.</text>
</comment>
<dbReference type="AlphaFoldDB" id="A0A2P8D1A2"/>
<protein>
    <recommendedName>
        <fullName evidence="3">DUF695 domain-containing protein</fullName>
    </recommendedName>
</protein>
<evidence type="ECO:0000313" key="2">
    <source>
        <dbReference type="Proteomes" id="UP000243528"/>
    </source>
</evidence>
<dbReference type="EMBL" id="PYGE01000037">
    <property type="protein sequence ID" value="PSK90989.1"/>
    <property type="molecule type" value="Genomic_DNA"/>
</dbReference>
<keyword evidence="2" id="KW-1185">Reference proteome</keyword>
<gene>
    <name evidence="1" type="ORF">CLV30_1379</name>
</gene>
<reference evidence="1 2" key="1">
    <citation type="submission" date="2018-03" db="EMBL/GenBank/DDBJ databases">
        <title>Genomic Encyclopedia of Archaeal and Bacterial Type Strains, Phase II (KMG-II): from individual species to whole genera.</title>
        <authorList>
            <person name="Goeker M."/>
        </authorList>
    </citation>
    <scope>NUCLEOTIDE SEQUENCE [LARGE SCALE GENOMIC DNA]</scope>
    <source>
        <strain evidence="1 2">DSM 45211</strain>
    </source>
</reference>
<name>A0A2P8D1A2_9ACTN</name>
<accession>A0A2P8D1A2</accession>
<evidence type="ECO:0000313" key="1">
    <source>
        <dbReference type="EMBL" id="PSK90989.1"/>
    </source>
</evidence>
<dbReference type="Proteomes" id="UP000243528">
    <property type="component" value="Unassembled WGS sequence"/>
</dbReference>
<dbReference type="RefSeq" id="WP_106540102.1">
    <property type="nucleotide sequence ID" value="NZ_PYGE01000037.1"/>
</dbReference>
<proteinExistence type="predicted"/>
<organism evidence="1 2">
    <name type="scientific">Haloactinopolyspora alba</name>
    <dbReference type="NCBI Taxonomy" id="648780"/>
    <lineage>
        <taxon>Bacteria</taxon>
        <taxon>Bacillati</taxon>
        <taxon>Actinomycetota</taxon>
        <taxon>Actinomycetes</taxon>
        <taxon>Jiangellales</taxon>
        <taxon>Jiangellaceae</taxon>
        <taxon>Haloactinopolyspora</taxon>
    </lineage>
</organism>